<dbReference type="RefSeq" id="WP_011340855.1">
    <property type="nucleotide sequence ID" value="NC_007498.2"/>
</dbReference>
<dbReference type="HOGENOM" id="CLU_072501_0_0_7"/>
<keyword evidence="2" id="KW-1185">Reference proteome</keyword>
<dbReference type="AlphaFoldDB" id="Q3A5H1"/>
<dbReference type="STRING" id="338963.Pcar_1137"/>
<reference evidence="1 2" key="2">
    <citation type="journal article" date="2012" name="BMC Genomics">
        <title>The genome of Pelobacter carbinolicus reveals surprising metabolic capabilities and physiological features.</title>
        <authorList>
            <person name="Aklujkar M."/>
            <person name="Haveman S.A."/>
            <person name="Didonato R.Jr."/>
            <person name="Chertkov O."/>
            <person name="Han C.S."/>
            <person name="Land M.L."/>
            <person name="Brown P."/>
            <person name="Lovley D.R."/>
        </authorList>
    </citation>
    <scope>NUCLEOTIDE SEQUENCE [LARGE SCALE GENOMIC DNA]</scope>
    <source>
        <strain evidence="2">DSM 2380 / NBRC 103641 / GraBd1</strain>
    </source>
</reference>
<dbReference type="Pfam" id="PF02348">
    <property type="entry name" value="CTP_transf_3"/>
    <property type="match status" value="1"/>
</dbReference>
<dbReference type="EMBL" id="CP000142">
    <property type="protein sequence ID" value="ABA88386.1"/>
    <property type="molecule type" value="Genomic_DNA"/>
</dbReference>
<dbReference type="InterPro" id="IPR003329">
    <property type="entry name" value="Cytidylyl_trans"/>
</dbReference>
<sequence>MTESQNRTSKKVIAIIQARMGSSRLPGKMMEPIMGQPLMYHIIARALQIRCAQAVYLATTDQPIDDPLVELAQKMGLKVVRGSEDNVMQRFFLAIEDANADYIIRICGDAPLFDPEFMDQSTAAMVDREADCIRPICNGPSAYQGAGPISRRALEWSREVAPDDPRTYEHVTAYAYDHMDRLKTVPFDIAPAFQGEYKLSIDTPHDLEFFRNLYAHLYKPGQIISLEEAVQFIKKSKPAMAD</sequence>
<keyword evidence="1" id="KW-0808">Transferase</keyword>
<dbReference type="Gene3D" id="3.90.550.10">
    <property type="entry name" value="Spore Coat Polysaccharide Biosynthesis Protein SpsA, Chain A"/>
    <property type="match status" value="1"/>
</dbReference>
<organism evidence="1 2">
    <name type="scientific">Syntrophotalea carbinolica (strain DSM 2380 / NBRC 103641 / GraBd1)</name>
    <name type="common">Pelobacter carbinolicus</name>
    <dbReference type="NCBI Taxonomy" id="338963"/>
    <lineage>
        <taxon>Bacteria</taxon>
        <taxon>Pseudomonadati</taxon>
        <taxon>Thermodesulfobacteriota</taxon>
        <taxon>Desulfuromonadia</taxon>
        <taxon>Desulfuromonadales</taxon>
        <taxon>Syntrophotaleaceae</taxon>
        <taxon>Syntrophotalea</taxon>
    </lineage>
</organism>
<accession>Q3A5H1</accession>
<dbReference type="OrthoDB" id="9801052at2"/>
<evidence type="ECO:0000313" key="1">
    <source>
        <dbReference type="EMBL" id="ABA88386.1"/>
    </source>
</evidence>
<dbReference type="PANTHER" id="PTHR42866">
    <property type="entry name" value="3-DEOXY-MANNO-OCTULOSONATE CYTIDYLYLTRANSFERASE"/>
    <property type="match status" value="1"/>
</dbReference>
<gene>
    <name evidence="1" type="ordered locus">Pcar_1137</name>
</gene>
<dbReference type="PANTHER" id="PTHR42866:SF1">
    <property type="entry name" value="SPORE COAT POLYSACCHARIDE BIOSYNTHESIS PROTEIN SPSF"/>
    <property type="match status" value="1"/>
</dbReference>
<proteinExistence type="predicted"/>
<dbReference type="eggNOG" id="COG1861">
    <property type="taxonomic scope" value="Bacteria"/>
</dbReference>
<dbReference type="GO" id="GO:0016740">
    <property type="term" value="F:transferase activity"/>
    <property type="evidence" value="ECO:0007669"/>
    <property type="project" value="UniProtKB-KW"/>
</dbReference>
<name>Q3A5H1_SYNC1</name>
<evidence type="ECO:0000313" key="2">
    <source>
        <dbReference type="Proteomes" id="UP000002534"/>
    </source>
</evidence>
<dbReference type="GO" id="GO:0005829">
    <property type="term" value="C:cytosol"/>
    <property type="evidence" value="ECO:0007669"/>
    <property type="project" value="TreeGrafter"/>
</dbReference>
<dbReference type="Proteomes" id="UP000002534">
    <property type="component" value="Chromosome"/>
</dbReference>
<reference evidence="2" key="1">
    <citation type="submission" date="2005-10" db="EMBL/GenBank/DDBJ databases">
        <title>Complete sequence of Pelobacter carbinolicus DSM 2380.</title>
        <authorList>
            <person name="Copeland A."/>
            <person name="Lucas S."/>
            <person name="Lapidus A."/>
            <person name="Barry K."/>
            <person name="Detter J.C."/>
            <person name="Glavina T."/>
            <person name="Hammon N."/>
            <person name="Israni S."/>
            <person name="Pitluck S."/>
            <person name="Chertkov O."/>
            <person name="Schmutz J."/>
            <person name="Larimer F."/>
            <person name="Land M."/>
            <person name="Kyrpides N."/>
            <person name="Ivanova N."/>
            <person name="Richardson P."/>
        </authorList>
    </citation>
    <scope>NUCLEOTIDE SEQUENCE [LARGE SCALE GENOMIC DNA]</scope>
    <source>
        <strain evidence="2">DSM 2380 / NBRC 103641 / GraBd1</strain>
    </source>
</reference>
<dbReference type="SUPFAM" id="SSF53448">
    <property type="entry name" value="Nucleotide-diphospho-sugar transferases"/>
    <property type="match status" value="1"/>
</dbReference>
<dbReference type="KEGG" id="pca:Pcar_1137"/>
<protein>
    <submittedName>
        <fullName evidence="1">Glycosyltransferase, SpsF domain-containing</fullName>
    </submittedName>
</protein>
<dbReference type="InterPro" id="IPR029044">
    <property type="entry name" value="Nucleotide-diphossugar_trans"/>
</dbReference>